<dbReference type="Pfam" id="PF12253">
    <property type="entry name" value="CAF1A_dimeriz"/>
    <property type="match status" value="1"/>
</dbReference>
<accession>M3J8A7</accession>
<feature type="compositionally biased region" description="Acidic residues" evidence="7">
    <location>
        <begin position="334"/>
        <end position="370"/>
    </location>
</feature>
<evidence type="ECO:0000256" key="2">
    <source>
        <dbReference type="ARBA" id="ARBA00022705"/>
    </source>
</evidence>
<dbReference type="STRING" id="1245528.M3J8A7"/>
<gene>
    <name evidence="11" type="ORF">G210_1115</name>
</gene>
<dbReference type="InterPro" id="IPR021644">
    <property type="entry name" value="CAF-1_p150_acidic"/>
</dbReference>
<evidence type="ECO:0000256" key="3">
    <source>
        <dbReference type="ARBA" id="ARBA00022763"/>
    </source>
</evidence>
<evidence type="ECO:0000256" key="6">
    <source>
        <dbReference type="ARBA" id="ARBA00023242"/>
    </source>
</evidence>
<reference evidence="11 12" key="1">
    <citation type="submission" date="2013-02" db="EMBL/GenBank/DDBJ databases">
        <title>Genome sequence of Candida maltosa Xu316, a potential industrial strain for xylitol and ethanol production.</title>
        <authorList>
            <person name="Yu J."/>
            <person name="Wang Q."/>
            <person name="Geng X."/>
            <person name="Bao W."/>
            <person name="He P."/>
            <person name="Cai J."/>
        </authorList>
    </citation>
    <scope>NUCLEOTIDE SEQUENCE [LARGE SCALE GENOMIC DNA]</scope>
    <source>
        <strain evidence="12">Xu316</strain>
    </source>
</reference>
<dbReference type="AlphaFoldDB" id="M3J8A7"/>
<feature type="domain" description="Chromatin assembly factor 1 p150 subunit acidic region" evidence="8">
    <location>
        <begin position="75"/>
        <end position="209"/>
    </location>
</feature>
<evidence type="ECO:0000256" key="1">
    <source>
        <dbReference type="ARBA" id="ARBA00004123"/>
    </source>
</evidence>
<evidence type="ECO:0000259" key="8">
    <source>
        <dbReference type="Pfam" id="PF11600"/>
    </source>
</evidence>
<protein>
    <submittedName>
        <fullName evidence="11">Chromatin assembly factor 1 (CAF-1) subunit, putative</fullName>
    </submittedName>
</protein>
<dbReference type="Pfam" id="PF11600">
    <property type="entry name" value="CAF1A_acidic"/>
    <property type="match status" value="1"/>
</dbReference>
<keyword evidence="3" id="KW-0227">DNA damage</keyword>
<organism evidence="11 12">
    <name type="scientific">Candida maltosa (strain Xu316)</name>
    <name type="common">Yeast</name>
    <dbReference type="NCBI Taxonomy" id="1245528"/>
    <lineage>
        <taxon>Eukaryota</taxon>
        <taxon>Fungi</taxon>
        <taxon>Dikarya</taxon>
        <taxon>Ascomycota</taxon>
        <taxon>Saccharomycotina</taxon>
        <taxon>Pichiomycetes</taxon>
        <taxon>Debaryomycetaceae</taxon>
        <taxon>Candida/Lodderomyces clade</taxon>
        <taxon>Candida</taxon>
    </lineage>
</organism>
<dbReference type="OMA" id="YENVRPP"/>
<keyword evidence="4" id="KW-0143">Chaperone</keyword>
<dbReference type="GO" id="GO:0006281">
    <property type="term" value="P:DNA repair"/>
    <property type="evidence" value="ECO:0007669"/>
    <property type="project" value="UniProtKB-KW"/>
</dbReference>
<feature type="region of interest" description="Disordered" evidence="7">
    <location>
        <begin position="429"/>
        <end position="450"/>
    </location>
</feature>
<evidence type="ECO:0000256" key="7">
    <source>
        <dbReference type="SAM" id="MobiDB-lite"/>
    </source>
</evidence>
<keyword evidence="12" id="KW-1185">Reference proteome</keyword>
<sequence length="537" mass="62708">MSSETPNSDEMTDTKRKVGVSDSEKENITPPSKKIKTDMKITKKEQLKLERERKREEDKLKKEQEKLERKKKLEDEREMKRLQLEKEKEMKRKKQEEEKRERDRKKEEERIQKEKDKQEREQARLEKKKKLEDEKKAKELERKRLEEEKKKAEEAKERSQKKISSFFQVTQKSKTKKAVVESAKNPGEPVTKSAYEKEFLPFFVKDNVKLIEPWKKDISNSKKTLDALFDSKDPQPSSFKNYLSSFNNPQISKSSITPEEIINALNSPSTTEQMVYKMIESLPPIKYISFYENSKPPYVGTWCSINHQKLQESIIQNPLNTDLTGLDYSYDSDLEWNKEDEEGEDLENDDDEEEEEDTVMEDEDDEEFVENDPQSGKKKFITLTVVNKWNNEENAQLFNSFTTVKLVDIEEPIDPFFNYWGDPGLTTSTGETPTTTTNETATTTTTVTPTGTTSTPNILIAQKKTIKDTEVLSKLIKFIEANDDFSIGTLVELSNKEFRGFTKALLKNTIQEIASYNKRTTKWEVKTEMKEKYLVSV</sequence>
<dbReference type="GO" id="GO:0005634">
    <property type="term" value="C:nucleus"/>
    <property type="evidence" value="ECO:0007669"/>
    <property type="project" value="UniProtKB-SubCell"/>
</dbReference>
<dbReference type="GO" id="GO:0033186">
    <property type="term" value="C:CAF-1 complex"/>
    <property type="evidence" value="ECO:0007669"/>
    <property type="project" value="TreeGrafter"/>
</dbReference>
<feature type="compositionally biased region" description="Basic and acidic residues" evidence="7">
    <location>
        <begin position="35"/>
        <end position="160"/>
    </location>
</feature>
<keyword evidence="6" id="KW-0539">Nucleus</keyword>
<dbReference type="EMBL" id="AOGT01001157">
    <property type="protein sequence ID" value="EMG48333.1"/>
    <property type="molecule type" value="Genomic_DNA"/>
</dbReference>
<evidence type="ECO:0000256" key="4">
    <source>
        <dbReference type="ARBA" id="ARBA00023186"/>
    </source>
</evidence>
<dbReference type="HOGENOM" id="CLU_028547_0_0_1"/>
<evidence type="ECO:0000256" key="5">
    <source>
        <dbReference type="ARBA" id="ARBA00023204"/>
    </source>
</evidence>
<keyword evidence="2" id="KW-0235">DNA replication</keyword>
<dbReference type="OrthoDB" id="79480at2759"/>
<proteinExistence type="predicted"/>
<name>M3J8A7_CANMX</name>
<dbReference type="eggNOG" id="KOG4363">
    <property type="taxonomic scope" value="Eukaryota"/>
</dbReference>
<dbReference type="InterPro" id="IPR022043">
    <property type="entry name" value="CAF1A_DD"/>
</dbReference>
<feature type="region of interest" description="Disordered" evidence="7">
    <location>
        <begin position="334"/>
        <end position="375"/>
    </location>
</feature>
<feature type="domain" description="Chromatin assembly factor 1 subunit A dimerization" evidence="9">
    <location>
        <begin position="286"/>
        <end position="362"/>
    </location>
</feature>
<dbReference type="Proteomes" id="UP000011777">
    <property type="component" value="Unassembled WGS sequence"/>
</dbReference>
<dbReference type="GO" id="GO:0006334">
    <property type="term" value="P:nucleosome assembly"/>
    <property type="evidence" value="ECO:0007669"/>
    <property type="project" value="TreeGrafter"/>
</dbReference>
<keyword evidence="5" id="KW-0234">DNA repair</keyword>
<comment type="caution">
    <text evidence="11">The sequence shown here is derived from an EMBL/GenBank/DDBJ whole genome shotgun (WGS) entry which is preliminary data.</text>
</comment>
<evidence type="ECO:0000259" key="9">
    <source>
        <dbReference type="Pfam" id="PF12253"/>
    </source>
</evidence>
<comment type="subcellular location">
    <subcellularLocation>
        <location evidence="1">Nucleus</location>
    </subcellularLocation>
</comment>
<dbReference type="InterPro" id="IPR048800">
    <property type="entry name" value="Cac1-like_C"/>
</dbReference>
<dbReference type="PANTHER" id="PTHR15272">
    <property type="entry name" value="CHROMATIN ASSEMBLY FACTOR 1 SUBUNIT A CAF-1 SUBUNIT A"/>
    <property type="match status" value="1"/>
</dbReference>
<dbReference type="PANTHER" id="PTHR15272:SF0">
    <property type="entry name" value="CHROMATIN ASSEMBLY FACTOR 1 SUBUNIT A"/>
    <property type="match status" value="1"/>
</dbReference>
<feature type="domain" description="Chromatin assembly factor 1 subunit Cac1-like C-terminal" evidence="10">
    <location>
        <begin position="472"/>
        <end position="525"/>
    </location>
</feature>
<evidence type="ECO:0000313" key="12">
    <source>
        <dbReference type="Proteomes" id="UP000011777"/>
    </source>
</evidence>
<dbReference type="GO" id="GO:0006260">
    <property type="term" value="P:DNA replication"/>
    <property type="evidence" value="ECO:0007669"/>
    <property type="project" value="UniProtKB-KW"/>
</dbReference>
<dbReference type="Pfam" id="PF21796">
    <property type="entry name" value="Cac1_C"/>
    <property type="match status" value="1"/>
</dbReference>
<evidence type="ECO:0000259" key="10">
    <source>
        <dbReference type="Pfam" id="PF21796"/>
    </source>
</evidence>
<evidence type="ECO:0000313" key="11">
    <source>
        <dbReference type="EMBL" id="EMG48333.1"/>
    </source>
</evidence>
<feature type="region of interest" description="Disordered" evidence="7">
    <location>
        <begin position="1"/>
        <end position="165"/>
    </location>
</feature>